<name>A0A972VY90_9GAMM</name>
<evidence type="ECO:0000256" key="9">
    <source>
        <dbReference type="ARBA" id="ARBA00023136"/>
    </source>
</evidence>
<keyword evidence="9 10" id="KW-0472">Membrane</keyword>
<dbReference type="Proteomes" id="UP000754644">
    <property type="component" value="Unassembled WGS sequence"/>
</dbReference>
<feature type="transmembrane region" description="Helical" evidence="10">
    <location>
        <begin position="12"/>
        <end position="29"/>
    </location>
</feature>
<comment type="function">
    <text evidence="1">Required for nicotinamide riboside transport across the inner membrane.</text>
</comment>
<keyword evidence="8 10" id="KW-1133">Transmembrane helix</keyword>
<dbReference type="Pfam" id="PF04973">
    <property type="entry name" value="NMN_transporter"/>
    <property type="match status" value="1"/>
</dbReference>
<sequence>MLQTLLDQFLQNSGLELLAVVLAVAYLLLAVKENNYCWHAAFFSTLIFFYLFWQVRLYMESALQIFYLAMAVYGWQQWRQVTDNKPRLAIQRWSWQRHGLVACCVLVLSGVSGLLLSHYTDAQLPYLDAFTTWASIVTTYMVTQKILENWAYWLLIDSVSIYLYLDRALYFTALLFLIYILIIAYGWSTWQQRYSQQSAADSARL</sequence>
<evidence type="ECO:0000256" key="8">
    <source>
        <dbReference type="ARBA" id="ARBA00022989"/>
    </source>
</evidence>
<feature type="transmembrane region" description="Helical" evidence="10">
    <location>
        <begin position="61"/>
        <end position="78"/>
    </location>
</feature>
<evidence type="ECO:0000256" key="10">
    <source>
        <dbReference type="SAM" id="Phobius"/>
    </source>
</evidence>
<evidence type="ECO:0000256" key="1">
    <source>
        <dbReference type="ARBA" id="ARBA00002672"/>
    </source>
</evidence>
<comment type="caution">
    <text evidence="11">The sequence shown here is derived from an EMBL/GenBank/DDBJ whole genome shotgun (WGS) entry which is preliminary data.</text>
</comment>
<dbReference type="EMBL" id="JABMOJ010000381">
    <property type="protein sequence ID" value="NQV65721.1"/>
    <property type="molecule type" value="Genomic_DNA"/>
</dbReference>
<dbReference type="GO" id="GO:0034257">
    <property type="term" value="F:nicotinamide riboside transmembrane transporter activity"/>
    <property type="evidence" value="ECO:0007669"/>
    <property type="project" value="InterPro"/>
</dbReference>
<dbReference type="PANTHER" id="PTHR36122">
    <property type="entry name" value="NICOTINAMIDE RIBOSIDE TRANSPORTER PNUC"/>
    <property type="match status" value="1"/>
</dbReference>
<feature type="transmembrane region" description="Helical" evidence="10">
    <location>
        <begin position="171"/>
        <end position="188"/>
    </location>
</feature>
<evidence type="ECO:0000256" key="6">
    <source>
        <dbReference type="ARBA" id="ARBA00022475"/>
    </source>
</evidence>
<reference evidence="11" key="1">
    <citation type="submission" date="2020-05" db="EMBL/GenBank/DDBJ databases">
        <title>Sulfur intermediates as new biogeochemical hubs in an aquatic model microbial ecosystem.</title>
        <authorList>
            <person name="Vigneron A."/>
        </authorList>
    </citation>
    <scope>NUCLEOTIDE SEQUENCE</scope>
    <source>
        <strain evidence="11">Bin.250</strain>
    </source>
</reference>
<evidence type="ECO:0000256" key="4">
    <source>
        <dbReference type="ARBA" id="ARBA00017522"/>
    </source>
</evidence>
<keyword evidence="7 10" id="KW-0812">Transmembrane</keyword>
<dbReference type="GO" id="GO:0005886">
    <property type="term" value="C:plasma membrane"/>
    <property type="evidence" value="ECO:0007669"/>
    <property type="project" value="UniProtKB-SubCell"/>
</dbReference>
<evidence type="ECO:0000256" key="3">
    <source>
        <dbReference type="ARBA" id="ARBA00006669"/>
    </source>
</evidence>
<dbReference type="PANTHER" id="PTHR36122:SF2">
    <property type="entry name" value="NICOTINAMIDE RIBOSIDE TRANSPORTER PNUC"/>
    <property type="match status" value="1"/>
</dbReference>
<dbReference type="InterPro" id="IPR006419">
    <property type="entry name" value="NMN_transpt_PnuC"/>
</dbReference>
<evidence type="ECO:0000313" key="12">
    <source>
        <dbReference type="Proteomes" id="UP000754644"/>
    </source>
</evidence>
<accession>A0A972VY90</accession>
<protein>
    <recommendedName>
        <fullName evidence="4">Nicotinamide riboside transporter PnuC</fullName>
    </recommendedName>
</protein>
<evidence type="ECO:0000256" key="2">
    <source>
        <dbReference type="ARBA" id="ARBA00004651"/>
    </source>
</evidence>
<dbReference type="NCBIfam" id="TIGR01528">
    <property type="entry name" value="NMN_trans_PnuC"/>
    <property type="match status" value="1"/>
</dbReference>
<comment type="similarity">
    <text evidence="3">Belongs to the nicotinamide ribonucleoside (NR) uptake permease (TC 4.B.1) family.</text>
</comment>
<evidence type="ECO:0000256" key="7">
    <source>
        <dbReference type="ARBA" id="ARBA00022692"/>
    </source>
</evidence>
<feature type="transmembrane region" description="Helical" evidence="10">
    <location>
        <begin position="99"/>
        <end position="119"/>
    </location>
</feature>
<dbReference type="AlphaFoldDB" id="A0A972VY90"/>
<evidence type="ECO:0000313" key="11">
    <source>
        <dbReference type="EMBL" id="NQV65721.1"/>
    </source>
</evidence>
<comment type="subcellular location">
    <subcellularLocation>
        <location evidence="2">Cell membrane</location>
        <topology evidence="2">Multi-pass membrane protein</topology>
    </subcellularLocation>
</comment>
<proteinExistence type="inferred from homology"/>
<organism evidence="11 12">
    <name type="scientific">SAR86 cluster bacterium</name>
    <dbReference type="NCBI Taxonomy" id="2030880"/>
    <lineage>
        <taxon>Bacteria</taxon>
        <taxon>Pseudomonadati</taxon>
        <taxon>Pseudomonadota</taxon>
        <taxon>Gammaproteobacteria</taxon>
        <taxon>SAR86 cluster</taxon>
    </lineage>
</organism>
<gene>
    <name evidence="11" type="ORF">HQ497_10190</name>
</gene>
<keyword evidence="5" id="KW-0813">Transport</keyword>
<feature type="transmembrane region" description="Helical" evidence="10">
    <location>
        <begin position="36"/>
        <end position="55"/>
    </location>
</feature>
<evidence type="ECO:0000256" key="5">
    <source>
        <dbReference type="ARBA" id="ARBA00022448"/>
    </source>
</evidence>
<keyword evidence="6" id="KW-1003">Cell membrane</keyword>